<organism evidence="1 2">
    <name type="scientific">Ancylobacter novellus (strain ATCC 8093 / DSM 506 / JCM 20403 / CCM 1077 / IAM 12100 / NBRC 12443 / NCIMB 10456)</name>
    <name type="common">Starkeya novella</name>
    <dbReference type="NCBI Taxonomy" id="639283"/>
    <lineage>
        <taxon>Bacteria</taxon>
        <taxon>Pseudomonadati</taxon>
        <taxon>Pseudomonadota</taxon>
        <taxon>Alphaproteobacteria</taxon>
        <taxon>Hyphomicrobiales</taxon>
        <taxon>Xanthobacteraceae</taxon>
        <taxon>Ancylobacter</taxon>
    </lineage>
</organism>
<dbReference type="eggNOG" id="COG1917">
    <property type="taxonomic scope" value="Bacteria"/>
</dbReference>
<dbReference type="OrthoDB" id="950196at2"/>
<dbReference type="HOGENOM" id="CLU_102957_0_0_5"/>
<evidence type="ECO:0000313" key="1">
    <source>
        <dbReference type="EMBL" id="ADH91762.1"/>
    </source>
</evidence>
<dbReference type="Proteomes" id="UP000006633">
    <property type="component" value="Chromosome"/>
</dbReference>
<dbReference type="KEGG" id="sno:Snov_4506"/>
<reference evidence="1 2" key="1">
    <citation type="journal article" date="2012" name="Stand. Genomic Sci.">
        <title>Complete genome sequence of the facultatively chemolithoautotrophic and methylotrophic alpha Proteobacterium Starkeya novella type strain (ATCC 8093(T)).</title>
        <authorList>
            <person name="Kappler U."/>
            <person name="Davenport K."/>
            <person name="Beatson S."/>
            <person name="Lucas S."/>
            <person name="Lapidus A."/>
            <person name="Copeland A."/>
            <person name="Berry K.W."/>
            <person name="Glavina Del Rio T."/>
            <person name="Hammon N."/>
            <person name="Dalin E."/>
            <person name="Tice H."/>
            <person name="Pitluck S."/>
            <person name="Richardson P."/>
            <person name="Bruce D."/>
            <person name="Goodwin L.A."/>
            <person name="Han C."/>
            <person name="Tapia R."/>
            <person name="Detter J.C."/>
            <person name="Chang Y.J."/>
            <person name="Jeffries C.D."/>
            <person name="Land M."/>
            <person name="Hauser L."/>
            <person name="Kyrpides N.C."/>
            <person name="Goker M."/>
            <person name="Ivanova N."/>
            <person name="Klenk H.P."/>
            <person name="Woyke T."/>
        </authorList>
    </citation>
    <scope>NUCLEOTIDE SEQUENCE [LARGE SCALE GENOMIC DNA]</scope>
    <source>
        <strain evidence="2">ATCC 8093 / DSM 506 / JCM 20403 / CCM 1077 / IAM 12100 / NBRC 12443 / NCIMB 10456</strain>
    </source>
</reference>
<dbReference type="RefSeq" id="WP_013169260.1">
    <property type="nucleotide sequence ID" value="NC_014217.1"/>
</dbReference>
<accession>D7A3Y5</accession>
<evidence type="ECO:0000313" key="2">
    <source>
        <dbReference type="Proteomes" id="UP000006633"/>
    </source>
</evidence>
<evidence type="ECO:0008006" key="3">
    <source>
        <dbReference type="Google" id="ProtNLM"/>
    </source>
</evidence>
<keyword evidence="2" id="KW-1185">Reference proteome</keyword>
<gene>
    <name evidence="1" type="ordered locus">Snov_4506</name>
</gene>
<dbReference type="InterPro" id="IPR011051">
    <property type="entry name" value="RmlC_Cupin_sf"/>
</dbReference>
<sequence>MILPRRLRLRLLRACFRVMNRRPPDMRIGGPERPYMLRWWLLPRNRWFNIYLHRFLRDDDDRALHDHPWPSLSVLLQGELIETFAPVPELAAQPEHQRIRVNTVGSVIWRGPRFAHRLALPLNADLEPTPAITLFIVGPRLREWGFWCSKDSPAGGWRPWKKFVAADDPGAVGPGCE</sequence>
<dbReference type="SUPFAM" id="SSF51182">
    <property type="entry name" value="RmlC-like cupins"/>
    <property type="match status" value="1"/>
</dbReference>
<protein>
    <recommendedName>
        <fullName evidence="3">Cysteine dioxygenase</fullName>
    </recommendedName>
</protein>
<dbReference type="AlphaFoldDB" id="D7A3Y5"/>
<dbReference type="EMBL" id="CP002026">
    <property type="protein sequence ID" value="ADH91762.1"/>
    <property type="molecule type" value="Genomic_DNA"/>
</dbReference>
<proteinExistence type="predicted"/>
<name>D7A3Y5_ANCN5</name>
<dbReference type="STRING" id="639283.Snov_4506"/>